<keyword evidence="3" id="KW-1185">Reference proteome</keyword>
<reference evidence="2 3" key="1">
    <citation type="submission" date="2020-08" db="EMBL/GenBank/DDBJ databases">
        <title>Sequencing the genomes of 1000 actinobacteria strains.</title>
        <authorList>
            <person name="Klenk H.-P."/>
        </authorList>
    </citation>
    <scope>NUCLEOTIDE SEQUENCE [LARGE SCALE GENOMIC DNA]</scope>
    <source>
        <strain evidence="2 3">DSM 45584</strain>
    </source>
</reference>
<dbReference type="Proteomes" id="UP000584374">
    <property type="component" value="Unassembled WGS sequence"/>
</dbReference>
<sequence>MKGGLSRCTAFTYCDQRPREWVTPGACPLQYSARGRGCRAGASRDAGPGPLSGSPRPHVDTGIPARRADHVPTTDSAHSRRDPRHHLPFTDHSRIHRTPGTPVRGGERCRRHPGRLPRVPPRNQSLGLVARGARRSRRGPVEPGRGFGGRGGGPGWSAPKLAVMIASNSASTHTGSEQTSSANPLVAVVSASASRVAPGCGDSRLVMSSILDHFPATSLCSIPGHVPRLSKSIVCT</sequence>
<dbReference type="AlphaFoldDB" id="A0A840QBW1"/>
<proteinExistence type="predicted"/>
<accession>A0A840QBW1</accession>
<name>A0A840QBW1_9PSEU</name>
<feature type="compositionally biased region" description="Basic and acidic residues" evidence="1">
    <location>
        <begin position="66"/>
        <end position="80"/>
    </location>
</feature>
<evidence type="ECO:0000256" key="1">
    <source>
        <dbReference type="SAM" id="MobiDB-lite"/>
    </source>
</evidence>
<dbReference type="EMBL" id="JACHIW010000001">
    <property type="protein sequence ID" value="MBB5157291.1"/>
    <property type="molecule type" value="Genomic_DNA"/>
</dbReference>
<feature type="compositionally biased region" description="Gly residues" evidence="1">
    <location>
        <begin position="145"/>
        <end position="155"/>
    </location>
</feature>
<protein>
    <submittedName>
        <fullName evidence="2">Uncharacterized protein</fullName>
    </submittedName>
</protein>
<feature type="compositionally biased region" description="Low complexity" evidence="1">
    <location>
        <begin position="38"/>
        <end position="47"/>
    </location>
</feature>
<comment type="caution">
    <text evidence="2">The sequence shown here is derived from an EMBL/GenBank/DDBJ whole genome shotgun (WGS) entry which is preliminary data.</text>
</comment>
<evidence type="ECO:0000313" key="2">
    <source>
        <dbReference type="EMBL" id="MBB5157291.1"/>
    </source>
</evidence>
<evidence type="ECO:0000313" key="3">
    <source>
        <dbReference type="Proteomes" id="UP000584374"/>
    </source>
</evidence>
<feature type="region of interest" description="Disordered" evidence="1">
    <location>
        <begin position="38"/>
        <end position="155"/>
    </location>
</feature>
<gene>
    <name evidence="2" type="ORF">BJ970_004825</name>
</gene>
<organism evidence="2 3">
    <name type="scientific">Saccharopolyspora phatthalungensis</name>
    <dbReference type="NCBI Taxonomy" id="664693"/>
    <lineage>
        <taxon>Bacteria</taxon>
        <taxon>Bacillati</taxon>
        <taxon>Actinomycetota</taxon>
        <taxon>Actinomycetes</taxon>
        <taxon>Pseudonocardiales</taxon>
        <taxon>Pseudonocardiaceae</taxon>
        <taxon>Saccharopolyspora</taxon>
    </lineage>
</organism>